<evidence type="ECO:0000256" key="1">
    <source>
        <dbReference type="SAM" id="Coils"/>
    </source>
</evidence>
<dbReference type="OrthoDB" id="610414at2759"/>
<gene>
    <name evidence="3" type="ORF">GQ55_3G404200</name>
</gene>
<dbReference type="InterPro" id="IPR036537">
    <property type="entry name" value="Adaptor_Cbl_N_dom_sf"/>
</dbReference>
<evidence type="ECO:0000313" key="4">
    <source>
        <dbReference type="Proteomes" id="UP000244336"/>
    </source>
</evidence>
<dbReference type="Gramene" id="PUZ67089">
    <property type="protein sequence ID" value="PUZ67089"/>
    <property type="gene ID" value="GQ55_3G404200"/>
</dbReference>
<evidence type="ECO:0000313" key="3">
    <source>
        <dbReference type="EMBL" id="PUZ67089.1"/>
    </source>
</evidence>
<feature type="region of interest" description="Disordered" evidence="2">
    <location>
        <begin position="345"/>
        <end position="374"/>
    </location>
</feature>
<organism evidence="3 4">
    <name type="scientific">Panicum hallii var. hallii</name>
    <dbReference type="NCBI Taxonomy" id="1504633"/>
    <lineage>
        <taxon>Eukaryota</taxon>
        <taxon>Viridiplantae</taxon>
        <taxon>Streptophyta</taxon>
        <taxon>Embryophyta</taxon>
        <taxon>Tracheophyta</taxon>
        <taxon>Spermatophyta</taxon>
        <taxon>Magnoliopsida</taxon>
        <taxon>Liliopsida</taxon>
        <taxon>Poales</taxon>
        <taxon>Poaceae</taxon>
        <taxon>PACMAD clade</taxon>
        <taxon>Panicoideae</taxon>
        <taxon>Panicodae</taxon>
        <taxon>Paniceae</taxon>
        <taxon>Panicinae</taxon>
        <taxon>Panicum</taxon>
        <taxon>Panicum sect. Panicum</taxon>
    </lineage>
</organism>
<protein>
    <submittedName>
        <fullName evidence="3">Uncharacterized protein</fullName>
    </submittedName>
</protein>
<evidence type="ECO:0000256" key="2">
    <source>
        <dbReference type="SAM" id="MobiDB-lite"/>
    </source>
</evidence>
<accession>A0A2T7EGY3</accession>
<keyword evidence="4" id="KW-1185">Reference proteome</keyword>
<dbReference type="InterPro" id="IPR059179">
    <property type="entry name" value="MLKL-like_MCAfunc"/>
</dbReference>
<feature type="compositionally biased region" description="Polar residues" evidence="2">
    <location>
        <begin position="361"/>
        <end position="374"/>
    </location>
</feature>
<dbReference type="PANTHER" id="PTHR35832">
    <property type="entry name" value="OS12G0248400 PROTEIN-RELATED"/>
    <property type="match status" value="1"/>
</dbReference>
<dbReference type="EMBL" id="CM009751">
    <property type="protein sequence ID" value="PUZ67089.1"/>
    <property type="molecule type" value="Genomic_DNA"/>
</dbReference>
<dbReference type="GO" id="GO:0007166">
    <property type="term" value="P:cell surface receptor signaling pathway"/>
    <property type="evidence" value="ECO:0007669"/>
    <property type="project" value="InterPro"/>
</dbReference>
<feature type="coiled-coil region" evidence="1">
    <location>
        <begin position="13"/>
        <end position="50"/>
    </location>
</feature>
<keyword evidence="1" id="KW-0175">Coiled coil</keyword>
<dbReference type="PANTHER" id="PTHR35832:SF9">
    <property type="entry name" value="OS12G0276800 PROTEIN"/>
    <property type="match status" value="1"/>
</dbReference>
<proteinExistence type="predicted"/>
<dbReference type="CDD" id="cd21037">
    <property type="entry name" value="MLKL_NTD"/>
    <property type="match status" value="2"/>
</dbReference>
<dbReference type="Proteomes" id="UP000244336">
    <property type="component" value="Chromosome 3"/>
</dbReference>
<dbReference type="AlphaFoldDB" id="A0A2T7EGY3"/>
<dbReference type="Gene3D" id="1.20.930.20">
    <property type="entry name" value="Adaptor protein Cbl, N-terminal domain"/>
    <property type="match status" value="2"/>
</dbReference>
<name>A0A2T7EGY3_9POAL</name>
<sequence length="374" mass="41185">MDIGTLRLIIDVALAIEKAAENVEQNKKDCEEMRSNVALVRTNLMRLENHEPLMMDPAVSPTVAAIGKILREAQELVEDCKVKRNVVDLLCTAGKLSKKLKETRNRILFNTVILMCAITVREECRRKTQEQVHVPPPPAPKGDMNNQQQSTSIVNKIVDVADRIKATAKMVRRNKDECHEIDERAGIVSAFLPQLENTGMIKDPALSAELEKIVRTLQHAYELVTACQGRSLFTIRPARGCQGGHGGGELSKELHQVLDQMVLDLDGITEISIRYTKVSREVTSAAVRITATLMVGHFVVKLRLARQRSKTITIQSIGETSQLHSSFQADPEEIEAVAASESVTVAGSSNRLHDDPILLQGDSTSEAQGASSKD</sequence>
<reference evidence="3 4" key="1">
    <citation type="submission" date="2018-04" db="EMBL/GenBank/DDBJ databases">
        <title>WGS assembly of Panicum hallii var. hallii HAL2.</title>
        <authorList>
            <person name="Lovell J."/>
            <person name="Jenkins J."/>
            <person name="Lowry D."/>
            <person name="Mamidi S."/>
            <person name="Sreedasyam A."/>
            <person name="Weng X."/>
            <person name="Barry K."/>
            <person name="Bonette J."/>
            <person name="Campitelli B."/>
            <person name="Daum C."/>
            <person name="Gordon S."/>
            <person name="Gould B."/>
            <person name="Lipzen A."/>
            <person name="MacQueen A."/>
            <person name="Palacio-Mejia J."/>
            <person name="Plott C."/>
            <person name="Shakirov E."/>
            <person name="Shu S."/>
            <person name="Yoshinaga Y."/>
            <person name="Zane M."/>
            <person name="Rokhsar D."/>
            <person name="Grimwood J."/>
            <person name="Schmutz J."/>
            <person name="Juenger T."/>
        </authorList>
    </citation>
    <scope>NUCLEOTIDE SEQUENCE [LARGE SCALE GENOMIC DNA]</scope>
    <source>
        <strain evidence="4">cv. HAL2</strain>
    </source>
</reference>